<evidence type="ECO:0000313" key="2">
    <source>
        <dbReference type="EMBL" id="CAB4005939.1"/>
    </source>
</evidence>
<dbReference type="FunFam" id="3.10.20.370:FF:000001">
    <property type="entry name" value="Retrovirus-related Pol polyprotein from transposon 17.6-like protein"/>
    <property type="match status" value="1"/>
</dbReference>
<dbReference type="CDD" id="cd09274">
    <property type="entry name" value="RNase_HI_RT_Ty3"/>
    <property type="match status" value="1"/>
</dbReference>
<dbReference type="InterPro" id="IPR043128">
    <property type="entry name" value="Rev_trsase/Diguanyl_cyclase"/>
</dbReference>
<dbReference type="Gene3D" id="3.30.420.10">
    <property type="entry name" value="Ribonuclease H-like superfamily/Ribonuclease H"/>
    <property type="match status" value="1"/>
</dbReference>
<comment type="caution">
    <text evidence="2">The sequence shown here is derived from an EMBL/GenBank/DDBJ whole genome shotgun (WGS) entry which is preliminary data.</text>
</comment>
<dbReference type="GO" id="GO:0003676">
    <property type="term" value="F:nucleic acid binding"/>
    <property type="evidence" value="ECO:0007669"/>
    <property type="project" value="InterPro"/>
</dbReference>
<dbReference type="Gene3D" id="3.10.10.10">
    <property type="entry name" value="HIV Type 1 Reverse Transcriptase, subunit A, domain 1"/>
    <property type="match status" value="1"/>
</dbReference>
<dbReference type="FunFam" id="3.30.70.270:FF:000026">
    <property type="entry name" value="Transposon Ty3-G Gag-Pol polyprotein"/>
    <property type="match status" value="1"/>
</dbReference>
<accession>A0A7D9EAQ1</accession>
<dbReference type="CDD" id="cd01647">
    <property type="entry name" value="RT_LTR"/>
    <property type="match status" value="1"/>
</dbReference>
<dbReference type="FunFam" id="1.10.340.70:FF:000003">
    <property type="entry name" value="Protein CBG25708"/>
    <property type="match status" value="1"/>
</dbReference>
<keyword evidence="3" id="KW-1185">Reference proteome</keyword>
<dbReference type="OrthoDB" id="6147533at2759"/>
<sequence>MKESVKEKYPNLFTGLGQIKGQEYDIKVTHEATPFAITVPRQVPIPLRKETERELQRMERNGVISRVEDPTEWCAPMVVTPKSNGKVRVCVDLTKLNQFVQRENHPLPTTDTTFANLAGARYFTKLDANSGFWQIKLSERSKPLTTFITPWGRYCFNVLPFGISSGSEKFQKCMCQILEGLDGVECNIDDVLVHGATQEEHDRRLEAVLQRLGNANVTLNAEKCVFNVSSVKFLGQIVGADGIKPDPEKIQAILEMPHPTNLHEVRSFLGMVNQFSKFTTNLADLTKPIRELLVKNTAWTWGPPQQDAFDKIKKALTSAPILTLYDPNKATKIAADASSYGLGAVVLQEEEPDTWKPVSFISRSMTTTEARYAQIEKEALAVTWACERSSNYIIGKPITIETDHKPLVPLLTNHTIDKLPPRLQRYKMRLMRFHIKDVRHVPGKLHYTADTLSRKIPESTVQPTVEENEMNAYVLSVIDALPASNPRLKEIQQAQDEDEVCKEVKKYCMDQWPGKDRVTPAVKPYWSVQGQLTIADGLLLKGTRLVIPSRLQRQTLNQIHEGHQGISKCRERAKISVWWPGLSAQIKVMVENCTTCSKYRQQHPEPLMPTPLPQRPWQLIATDLFILEKVTYLLVVDYYSRYVEVVALPKSTSSSKIIQALKTIFARHGIPDEVRSDNGPQYHSDEFAQFAKDSPRYPQANGEVERAVKTVKNILKKEQDPTKALLAYRSTPLASGYSPAELLMGRKIKSTIPITLPHLTPQLPNQKLFIEKEEVYRSKEKKNFDNCHKAQPLKPLPPGATVYITDMDCTGTVIRPSKKPRSYLVDTPTTVVRRNRVQLQNIPKDIDKKQDEQETTPSLNINSRPSRIKTLSLKARENLGLE</sequence>
<dbReference type="Pfam" id="PF00665">
    <property type="entry name" value="rve"/>
    <property type="match status" value="1"/>
</dbReference>
<protein>
    <submittedName>
        <fullName evidence="2">Transposon Ty3-G Gag-Pol poly</fullName>
    </submittedName>
</protein>
<feature type="compositionally biased region" description="Polar residues" evidence="1">
    <location>
        <begin position="855"/>
        <end position="865"/>
    </location>
</feature>
<dbReference type="Pfam" id="PF17919">
    <property type="entry name" value="RT_RNaseH_2"/>
    <property type="match status" value="1"/>
</dbReference>
<dbReference type="GO" id="GO:0015074">
    <property type="term" value="P:DNA integration"/>
    <property type="evidence" value="ECO:0007669"/>
    <property type="project" value="InterPro"/>
</dbReference>
<dbReference type="PROSITE" id="PS50994">
    <property type="entry name" value="INTEGRASE"/>
    <property type="match status" value="1"/>
</dbReference>
<organism evidence="2 3">
    <name type="scientific">Paramuricea clavata</name>
    <name type="common">Red gorgonian</name>
    <name type="synonym">Violescent sea-whip</name>
    <dbReference type="NCBI Taxonomy" id="317549"/>
    <lineage>
        <taxon>Eukaryota</taxon>
        <taxon>Metazoa</taxon>
        <taxon>Cnidaria</taxon>
        <taxon>Anthozoa</taxon>
        <taxon>Octocorallia</taxon>
        <taxon>Malacalcyonacea</taxon>
        <taxon>Plexauridae</taxon>
        <taxon>Paramuricea</taxon>
    </lineage>
</organism>
<dbReference type="SUPFAM" id="SSF56672">
    <property type="entry name" value="DNA/RNA polymerases"/>
    <property type="match status" value="1"/>
</dbReference>
<dbReference type="PANTHER" id="PTHR37984:SF9">
    <property type="entry name" value="INTEGRASE CATALYTIC DOMAIN-CONTAINING PROTEIN"/>
    <property type="match status" value="1"/>
</dbReference>
<dbReference type="FunFam" id="3.30.420.10:FF:000063">
    <property type="entry name" value="Retrovirus-related Pol polyprotein from transposon 297-like Protein"/>
    <property type="match status" value="1"/>
</dbReference>
<dbReference type="Proteomes" id="UP001152795">
    <property type="component" value="Unassembled WGS sequence"/>
</dbReference>
<gene>
    <name evidence="2" type="ORF">PACLA_8A007990</name>
</gene>
<dbReference type="Pfam" id="PF00078">
    <property type="entry name" value="RVT_1"/>
    <property type="match status" value="1"/>
</dbReference>
<proteinExistence type="predicted"/>
<dbReference type="Gene3D" id="1.10.340.70">
    <property type="match status" value="1"/>
</dbReference>
<feature type="region of interest" description="Disordered" evidence="1">
    <location>
        <begin position="842"/>
        <end position="865"/>
    </location>
</feature>
<dbReference type="InterPro" id="IPR036397">
    <property type="entry name" value="RNaseH_sf"/>
</dbReference>
<dbReference type="Pfam" id="PF17921">
    <property type="entry name" value="Integrase_H2C2"/>
    <property type="match status" value="1"/>
</dbReference>
<dbReference type="InterPro" id="IPR000477">
    <property type="entry name" value="RT_dom"/>
</dbReference>
<dbReference type="Gene3D" id="3.30.70.270">
    <property type="match status" value="2"/>
</dbReference>
<name>A0A7D9EAQ1_PARCT</name>
<dbReference type="SUPFAM" id="SSF53098">
    <property type="entry name" value="Ribonuclease H-like"/>
    <property type="match status" value="1"/>
</dbReference>
<dbReference type="AlphaFoldDB" id="A0A7D9EAQ1"/>
<dbReference type="InterPro" id="IPR041588">
    <property type="entry name" value="Integrase_H2C2"/>
</dbReference>
<reference evidence="2" key="1">
    <citation type="submission" date="2020-04" db="EMBL/GenBank/DDBJ databases">
        <authorList>
            <person name="Alioto T."/>
            <person name="Alioto T."/>
            <person name="Gomez Garrido J."/>
        </authorList>
    </citation>
    <scope>NUCLEOTIDE SEQUENCE</scope>
    <source>
        <strain evidence="2">A484AB</strain>
    </source>
</reference>
<dbReference type="PROSITE" id="PS50878">
    <property type="entry name" value="RT_POL"/>
    <property type="match status" value="1"/>
</dbReference>
<dbReference type="EMBL" id="CACRXK020005360">
    <property type="protein sequence ID" value="CAB4005939.1"/>
    <property type="molecule type" value="Genomic_DNA"/>
</dbReference>
<evidence type="ECO:0000313" key="3">
    <source>
        <dbReference type="Proteomes" id="UP001152795"/>
    </source>
</evidence>
<dbReference type="PANTHER" id="PTHR37984">
    <property type="entry name" value="PROTEIN CBG26694"/>
    <property type="match status" value="1"/>
</dbReference>
<evidence type="ECO:0000256" key="1">
    <source>
        <dbReference type="SAM" id="MobiDB-lite"/>
    </source>
</evidence>
<dbReference type="InterPro" id="IPR041577">
    <property type="entry name" value="RT_RNaseH_2"/>
</dbReference>
<dbReference type="InterPro" id="IPR012337">
    <property type="entry name" value="RNaseH-like_sf"/>
</dbReference>
<dbReference type="InterPro" id="IPR043502">
    <property type="entry name" value="DNA/RNA_pol_sf"/>
</dbReference>
<dbReference type="InterPro" id="IPR001584">
    <property type="entry name" value="Integrase_cat-core"/>
</dbReference>
<dbReference type="InterPro" id="IPR050951">
    <property type="entry name" value="Retrovirus_Pol_polyprotein"/>
</dbReference>